<proteinExistence type="predicted"/>
<feature type="transmembrane region" description="Helical" evidence="5">
    <location>
        <begin position="358"/>
        <end position="383"/>
    </location>
</feature>
<feature type="transmembrane region" description="Helical" evidence="5">
    <location>
        <begin position="116"/>
        <end position="137"/>
    </location>
</feature>
<evidence type="ECO:0000256" key="4">
    <source>
        <dbReference type="ARBA" id="ARBA00023136"/>
    </source>
</evidence>
<keyword evidence="8" id="KW-1185">Reference proteome</keyword>
<evidence type="ECO:0000313" key="8">
    <source>
        <dbReference type="Proteomes" id="UP000247903"/>
    </source>
</evidence>
<protein>
    <recommendedName>
        <fullName evidence="6">O-antigen ligase-related domain-containing protein</fullName>
    </recommendedName>
</protein>
<dbReference type="InterPro" id="IPR007016">
    <property type="entry name" value="O-antigen_ligase-rel_domated"/>
</dbReference>
<dbReference type="PANTHER" id="PTHR37422">
    <property type="entry name" value="TEICHURONIC ACID BIOSYNTHESIS PROTEIN TUAE"/>
    <property type="match status" value="1"/>
</dbReference>
<reference evidence="7 8" key="1">
    <citation type="submission" date="2018-05" db="EMBL/GenBank/DDBJ databases">
        <title>Flavobacterium sp. strain IMCC34759, incomplete genome.</title>
        <authorList>
            <person name="Joung Y."/>
            <person name="Cho J."/>
        </authorList>
    </citation>
    <scope>NUCLEOTIDE SEQUENCE [LARGE SCALE GENOMIC DNA]</scope>
    <source>
        <strain evidence="7 8">IMCC34759</strain>
    </source>
</reference>
<feature type="transmembrane region" description="Helical" evidence="5">
    <location>
        <begin position="207"/>
        <end position="225"/>
    </location>
</feature>
<comment type="subcellular location">
    <subcellularLocation>
        <location evidence="1">Membrane</location>
        <topology evidence="1">Multi-pass membrane protein</topology>
    </subcellularLocation>
</comment>
<gene>
    <name evidence="7" type="ORF">DMB65_06705</name>
</gene>
<dbReference type="InterPro" id="IPR051533">
    <property type="entry name" value="WaaL-like"/>
</dbReference>
<feature type="transmembrane region" description="Helical" evidence="5">
    <location>
        <begin position="230"/>
        <end position="248"/>
    </location>
</feature>
<evidence type="ECO:0000259" key="6">
    <source>
        <dbReference type="Pfam" id="PF04932"/>
    </source>
</evidence>
<dbReference type="Proteomes" id="UP000247903">
    <property type="component" value="Unassembled WGS sequence"/>
</dbReference>
<feature type="transmembrane region" description="Helical" evidence="5">
    <location>
        <begin position="157"/>
        <end position="175"/>
    </location>
</feature>
<dbReference type="Pfam" id="PF04932">
    <property type="entry name" value="Wzy_C"/>
    <property type="match status" value="1"/>
</dbReference>
<feature type="transmembrane region" description="Helical" evidence="5">
    <location>
        <begin position="89"/>
        <end position="104"/>
    </location>
</feature>
<evidence type="ECO:0000256" key="3">
    <source>
        <dbReference type="ARBA" id="ARBA00022989"/>
    </source>
</evidence>
<evidence type="ECO:0000313" key="7">
    <source>
        <dbReference type="EMBL" id="PXY41635.1"/>
    </source>
</evidence>
<evidence type="ECO:0000256" key="5">
    <source>
        <dbReference type="SAM" id="Phobius"/>
    </source>
</evidence>
<accession>A0A2V4BRI2</accession>
<dbReference type="SUPFAM" id="SSF81901">
    <property type="entry name" value="HCP-like"/>
    <property type="match status" value="1"/>
</dbReference>
<dbReference type="PANTHER" id="PTHR37422:SF13">
    <property type="entry name" value="LIPOPOLYSACCHARIDE BIOSYNTHESIS PROTEIN PA4999-RELATED"/>
    <property type="match status" value="1"/>
</dbReference>
<comment type="caution">
    <text evidence="7">The sequence shown here is derived from an EMBL/GenBank/DDBJ whole genome shotgun (WGS) entry which is preliminary data.</text>
</comment>
<keyword evidence="4 5" id="KW-0472">Membrane</keyword>
<dbReference type="InterPro" id="IPR011990">
    <property type="entry name" value="TPR-like_helical_dom_sf"/>
</dbReference>
<keyword evidence="3 5" id="KW-1133">Transmembrane helix</keyword>
<feature type="domain" description="O-antigen ligase-related" evidence="6">
    <location>
        <begin position="192"/>
        <end position="332"/>
    </location>
</feature>
<dbReference type="Gene3D" id="1.25.40.10">
    <property type="entry name" value="Tetratricopeptide repeat domain"/>
    <property type="match status" value="1"/>
</dbReference>
<evidence type="ECO:0000256" key="2">
    <source>
        <dbReference type="ARBA" id="ARBA00022692"/>
    </source>
</evidence>
<dbReference type="EMBL" id="QJHK01000004">
    <property type="protein sequence ID" value="PXY41635.1"/>
    <property type="molecule type" value="Genomic_DNA"/>
</dbReference>
<dbReference type="RefSeq" id="WP_110305879.1">
    <property type="nucleotide sequence ID" value="NZ_QJHK01000004.1"/>
</dbReference>
<feature type="transmembrane region" description="Helical" evidence="5">
    <location>
        <begin position="182"/>
        <end position="201"/>
    </location>
</feature>
<sequence>MNLFKTNSVKIVLIVTVLIASLIFNHNIDFWKFKQNQFIVLFYMVVFSFLLFIIKPQKIRVNKLDLIIILVLSITILSRFFRLNTFNEIHIINSFILLIYYLAIKSLKLSAKEKKIYYQLLTLTGVFLCFYCLLELGGYVDPSNIYWNMKGNFRNPGPLGGFLSILFALVLYELFQKNTYSNIPKLITYLFTAIIMLFIIIKSESRAAILASFFTFLILLYYYFLRKRVFAKYAAFAIIFPILFLIITTKSTDSIVGRLLIWKITFFSFLENPVTGIGYGMFQTDYMNFQAEYFSKNDIQQEILLANANTQAFNEILKFIIENGIIGTLLLLIGILWILKNYNKKFTNDISKTSVQSIVFYCSFAVFASFSYPLQFLPFKLLLLNQIALEETTICFSIPKIKMYSAKTIGCCVSLFLLYTVNNQYNAIRAWKEASERQFDNPTRSANLYKTAFNNLENDDSYLIHYSRFLEENNPKKALSLLEKAKETGNSPLLQLKLSKLYEAKKDFEQAEKSLLQRHYTSPHLFKPQEDLLDYYIRRSLFYKANWIARRILQTPIKIPSEEVKNIITKAKHYINNNN</sequence>
<name>A0A2V4BRI2_9FLAO</name>
<keyword evidence="2 5" id="KW-0812">Transmembrane</keyword>
<dbReference type="AlphaFoldDB" id="A0A2V4BRI2"/>
<organism evidence="7 8">
    <name type="scientific">Flavobacterium cheongpyeongense</name>
    <dbReference type="NCBI Taxonomy" id="2212651"/>
    <lineage>
        <taxon>Bacteria</taxon>
        <taxon>Pseudomonadati</taxon>
        <taxon>Bacteroidota</taxon>
        <taxon>Flavobacteriia</taxon>
        <taxon>Flavobacteriales</taxon>
        <taxon>Flavobacteriaceae</taxon>
        <taxon>Flavobacterium</taxon>
    </lineage>
</organism>
<feature type="transmembrane region" description="Helical" evidence="5">
    <location>
        <begin position="7"/>
        <end position="24"/>
    </location>
</feature>
<evidence type="ECO:0000256" key="1">
    <source>
        <dbReference type="ARBA" id="ARBA00004141"/>
    </source>
</evidence>
<dbReference type="GO" id="GO:0016020">
    <property type="term" value="C:membrane"/>
    <property type="evidence" value="ECO:0007669"/>
    <property type="project" value="UniProtKB-SubCell"/>
</dbReference>
<dbReference type="OrthoDB" id="1454576at2"/>
<feature type="transmembrane region" description="Helical" evidence="5">
    <location>
        <begin position="319"/>
        <end position="338"/>
    </location>
</feature>
<feature type="transmembrane region" description="Helical" evidence="5">
    <location>
        <begin position="36"/>
        <end position="54"/>
    </location>
</feature>
<feature type="transmembrane region" description="Helical" evidence="5">
    <location>
        <begin position="66"/>
        <end position="83"/>
    </location>
</feature>